<feature type="compositionally biased region" description="Basic and acidic residues" evidence="4">
    <location>
        <begin position="204"/>
        <end position="226"/>
    </location>
</feature>
<dbReference type="GO" id="GO:0042273">
    <property type="term" value="P:ribosomal large subunit biogenesis"/>
    <property type="evidence" value="ECO:0007669"/>
    <property type="project" value="TreeGrafter"/>
</dbReference>
<reference evidence="7" key="1">
    <citation type="submission" date="2018-01" db="EMBL/GenBank/DDBJ databases">
        <authorList>
            <person name="Mao J.F."/>
        </authorList>
    </citation>
    <scope>NUCLEOTIDE SEQUENCE</scope>
    <source>
        <strain evidence="7">Huo1</strain>
        <tissue evidence="7">Leaf</tissue>
    </source>
</reference>
<dbReference type="Proteomes" id="UP000298416">
    <property type="component" value="Unassembled WGS sequence"/>
</dbReference>
<dbReference type="InterPro" id="IPR008991">
    <property type="entry name" value="Translation_prot_SH3-like_sf"/>
</dbReference>
<evidence type="ECO:0000256" key="4">
    <source>
        <dbReference type="SAM" id="MobiDB-lite"/>
    </source>
</evidence>
<dbReference type="CDD" id="cd23702">
    <property type="entry name" value="eL14"/>
    <property type="match status" value="1"/>
</dbReference>
<evidence type="ECO:0000259" key="6">
    <source>
        <dbReference type="Pfam" id="PF01929"/>
    </source>
</evidence>
<comment type="similarity">
    <text evidence="1">Belongs to the eukaryotic ribosomal protein eL14 family.</text>
</comment>
<reference evidence="7" key="2">
    <citation type="submission" date="2020-08" db="EMBL/GenBank/DDBJ databases">
        <title>Plant Genome Project.</title>
        <authorList>
            <person name="Zhang R.-G."/>
        </authorList>
    </citation>
    <scope>NUCLEOTIDE SEQUENCE</scope>
    <source>
        <strain evidence="7">Huo1</strain>
        <tissue evidence="7">Leaf</tissue>
    </source>
</reference>
<feature type="region of interest" description="Disordered" evidence="4">
    <location>
        <begin position="126"/>
        <end position="145"/>
    </location>
</feature>
<dbReference type="GO" id="GO:0003735">
    <property type="term" value="F:structural constituent of ribosome"/>
    <property type="evidence" value="ECO:0007669"/>
    <property type="project" value="InterPro"/>
</dbReference>
<dbReference type="InterPro" id="IPR002784">
    <property type="entry name" value="Ribosomal_eL14_dom"/>
</dbReference>
<dbReference type="Pfam" id="PF01929">
    <property type="entry name" value="Ribosomal_L14e"/>
    <property type="match status" value="1"/>
</dbReference>
<dbReference type="InterPro" id="IPR014722">
    <property type="entry name" value="Rib_uL2_dom2"/>
</dbReference>
<dbReference type="GO" id="GO:0003723">
    <property type="term" value="F:RNA binding"/>
    <property type="evidence" value="ECO:0007669"/>
    <property type="project" value="InterPro"/>
</dbReference>
<gene>
    <name evidence="7" type="ORF">SASPL_108293</name>
</gene>
<dbReference type="InterPro" id="IPR039660">
    <property type="entry name" value="Ribosomal_eL14"/>
</dbReference>
<dbReference type="GO" id="GO:0022625">
    <property type="term" value="C:cytosolic large ribosomal subunit"/>
    <property type="evidence" value="ECO:0007669"/>
    <property type="project" value="TreeGrafter"/>
</dbReference>
<dbReference type="EMBL" id="PNBA02000003">
    <property type="protein sequence ID" value="KAG6430230.1"/>
    <property type="molecule type" value="Genomic_DNA"/>
</dbReference>
<accession>A0A8X8YC06</accession>
<evidence type="ECO:0000256" key="3">
    <source>
        <dbReference type="ARBA" id="ARBA00023274"/>
    </source>
</evidence>
<feature type="signal peptide" evidence="5">
    <location>
        <begin position="1"/>
        <end position="20"/>
    </location>
</feature>
<proteinExistence type="inferred from homology"/>
<dbReference type="Gene3D" id="2.30.30.30">
    <property type="match status" value="1"/>
</dbReference>
<dbReference type="AlphaFoldDB" id="A0A8X8YC06"/>
<dbReference type="GO" id="GO:0006412">
    <property type="term" value="P:translation"/>
    <property type="evidence" value="ECO:0007669"/>
    <property type="project" value="InterPro"/>
</dbReference>
<evidence type="ECO:0000256" key="2">
    <source>
        <dbReference type="ARBA" id="ARBA00022980"/>
    </source>
</evidence>
<keyword evidence="8" id="KW-1185">Reference proteome</keyword>
<dbReference type="SUPFAM" id="SSF50104">
    <property type="entry name" value="Translation proteins SH3-like domain"/>
    <property type="match status" value="1"/>
</dbReference>
<evidence type="ECO:0000313" key="8">
    <source>
        <dbReference type="Proteomes" id="UP000298416"/>
    </source>
</evidence>
<comment type="caution">
    <text evidence="7">The sequence shown here is derived from an EMBL/GenBank/DDBJ whole genome shotgun (WGS) entry which is preliminary data.</text>
</comment>
<dbReference type="PANTHER" id="PTHR11127">
    <property type="entry name" value="60S RIBOSOMAL PROTEIN L14"/>
    <property type="match status" value="1"/>
</dbReference>
<keyword evidence="3" id="KW-0687">Ribonucleoprotein</keyword>
<protein>
    <recommendedName>
        <fullName evidence="6">Large ribosomal subunit protein eL14 domain-containing protein</fullName>
    </recommendedName>
</protein>
<keyword evidence="5" id="KW-0732">Signal</keyword>
<evidence type="ECO:0000256" key="5">
    <source>
        <dbReference type="SAM" id="SignalP"/>
    </source>
</evidence>
<evidence type="ECO:0000256" key="1">
    <source>
        <dbReference type="ARBA" id="ARBA00006592"/>
    </source>
</evidence>
<feature type="domain" description="Large ribosomal subunit protein eL14" evidence="6">
    <location>
        <begin position="171"/>
        <end position="209"/>
    </location>
</feature>
<feature type="chain" id="PRO_5036488891" description="Large ribosomal subunit protein eL14 domain-containing protein" evidence="5">
    <location>
        <begin position="21"/>
        <end position="235"/>
    </location>
</feature>
<name>A0A8X8YC06_SALSN</name>
<feature type="region of interest" description="Disordered" evidence="4">
    <location>
        <begin position="203"/>
        <end position="235"/>
    </location>
</feature>
<sequence>MGSSLFKFLFLATILCCASCEKASVLGNLKVPASEFVGSVRSTIDIVRQVISIVLQFSGAFGDFRLSNAVSDCLDLMDLSVDQLKELNFFHNSLIPSHSPPNDVVSGGVKYGGEAAGVRNGVSKICSKSPKLKPPSSDSKSSLVSSAIVNRNRGKLIDQNRALVESPDMVRSQMNFKRLSLTDIKIDIKRVPKKKALVAAMEAADVKESGKSAHGEESSLFRREEPLSMTLTASS</sequence>
<organism evidence="7">
    <name type="scientific">Salvia splendens</name>
    <name type="common">Scarlet sage</name>
    <dbReference type="NCBI Taxonomy" id="180675"/>
    <lineage>
        <taxon>Eukaryota</taxon>
        <taxon>Viridiplantae</taxon>
        <taxon>Streptophyta</taxon>
        <taxon>Embryophyta</taxon>
        <taxon>Tracheophyta</taxon>
        <taxon>Spermatophyta</taxon>
        <taxon>Magnoliopsida</taxon>
        <taxon>eudicotyledons</taxon>
        <taxon>Gunneridae</taxon>
        <taxon>Pentapetalae</taxon>
        <taxon>asterids</taxon>
        <taxon>lamiids</taxon>
        <taxon>Lamiales</taxon>
        <taxon>Lamiaceae</taxon>
        <taxon>Nepetoideae</taxon>
        <taxon>Mentheae</taxon>
        <taxon>Salviinae</taxon>
        <taxon>Salvia</taxon>
        <taxon>Salvia subgen. Calosphace</taxon>
        <taxon>core Calosphace</taxon>
    </lineage>
</organism>
<dbReference type="PANTHER" id="PTHR11127:SF2">
    <property type="entry name" value="LARGE RIBOSOMAL SUBUNIT PROTEIN EL14"/>
    <property type="match status" value="1"/>
</dbReference>
<keyword evidence="2" id="KW-0689">Ribosomal protein</keyword>
<evidence type="ECO:0000313" key="7">
    <source>
        <dbReference type="EMBL" id="KAG6430230.1"/>
    </source>
</evidence>